<dbReference type="RefSeq" id="WP_015893774.1">
    <property type="nucleotide sequence ID" value="NC_012491.1"/>
</dbReference>
<dbReference type="STRING" id="358681.BBR47_56070"/>
<dbReference type="KEGG" id="bbe:BBR47_56070"/>
<evidence type="ECO:0000313" key="2">
    <source>
        <dbReference type="Proteomes" id="UP000001877"/>
    </source>
</evidence>
<dbReference type="eggNOG" id="ENOG5033DM0">
    <property type="taxonomic scope" value="Bacteria"/>
</dbReference>
<gene>
    <name evidence="1" type="ordered locus">BBR47_56070</name>
</gene>
<dbReference type="HOGENOM" id="CLU_1473823_0_0_9"/>
<name>C0Z8F7_BREBN</name>
<accession>C0Z8F7</accession>
<protein>
    <submittedName>
        <fullName evidence="1">Uncharacterized protein</fullName>
    </submittedName>
</protein>
<organism evidence="1 2">
    <name type="scientific">Brevibacillus brevis (strain 47 / JCM 6285 / NBRC 100599)</name>
    <dbReference type="NCBI Taxonomy" id="358681"/>
    <lineage>
        <taxon>Bacteria</taxon>
        <taxon>Bacillati</taxon>
        <taxon>Bacillota</taxon>
        <taxon>Bacilli</taxon>
        <taxon>Bacillales</taxon>
        <taxon>Paenibacillaceae</taxon>
        <taxon>Brevibacillus</taxon>
    </lineage>
</organism>
<dbReference type="EMBL" id="AP008955">
    <property type="protein sequence ID" value="BAH46584.1"/>
    <property type="molecule type" value="Genomic_DNA"/>
</dbReference>
<dbReference type="Proteomes" id="UP000001877">
    <property type="component" value="Chromosome"/>
</dbReference>
<dbReference type="AlphaFoldDB" id="C0Z8F7"/>
<sequence length="164" mass="19798">MDNLIIEEGRSVGTLRIGMTKQELDQYVRTYQEKCIRPCDFFYSLFKYEYDSEGKVTHIHITDTVKEYYTCLFKDIDVFNTKASKLVEELDKISPYIRDNDASLGFSYTFPKLGLSFWRNHVRNEEYFHSEEFKELDPEIQEDEMRYLYFETTTIFLIPREEEH</sequence>
<keyword evidence="2" id="KW-1185">Reference proteome</keyword>
<proteinExistence type="predicted"/>
<evidence type="ECO:0000313" key="1">
    <source>
        <dbReference type="EMBL" id="BAH46584.1"/>
    </source>
</evidence>
<reference evidence="1 2" key="1">
    <citation type="submission" date="2005-03" db="EMBL/GenBank/DDBJ databases">
        <title>Brevibacillus brevis strain 47, complete genome.</title>
        <authorList>
            <person name="Hosoyama A."/>
            <person name="Yamada R."/>
            <person name="Hongo Y."/>
            <person name="Terui Y."/>
            <person name="Ankai A."/>
            <person name="Masuyama W."/>
            <person name="Sekiguchi M."/>
            <person name="Takeda T."/>
            <person name="Asano K."/>
            <person name="Ohji S."/>
            <person name="Ichikawa N."/>
            <person name="Narita S."/>
            <person name="Aoki N."/>
            <person name="Miura H."/>
            <person name="Matsushita S."/>
            <person name="Sekigawa T."/>
            <person name="Yamagata H."/>
            <person name="Yoshikawa H."/>
            <person name="Udaka S."/>
            <person name="Tanikawa S."/>
            <person name="Fujita N."/>
        </authorList>
    </citation>
    <scope>NUCLEOTIDE SEQUENCE [LARGE SCALE GENOMIC DNA]</scope>
    <source>
        <strain evidence="2">47 / JCM 6285 / NBRC 100599</strain>
    </source>
</reference>